<dbReference type="GO" id="GO:0005634">
    <property type="term" value="C:nucleus"/>
    <property type="evidence" value="ECO:0007669"/>
    <property type="project" value="UniProtKB-SubCell"/>
</dbReference>
<dbReference type="EMBL" id="LKEA01000022">
    <property type="protein sequence ID" value="ROV99967.1"/>
    <property type="molecule type" value="Genomic_DNA"/>
</dbReference>
<dbReference type="AlphaFoldDB" id="A0A423W9I1"/>
<dbReference type="InterPro" id="IPR028884">
    <property type="entry name" value="Trm82"/>
</dbReference>
<dbReference type="Proteomes" id="UP000283895">
    <property type="component" value="Unassembled WGS sequence"/>
</dbReference>
<comment type="function">
    <text evidence="6">Required for the formation of N(7)-methylguanine at position 46 (m7G46) in tRNA. In the complex, it is required to stabilize and induce conformational changes of the catalytic subunit.</text>
</comment>
<name>A0A423W9I1_9PEZI</name>
<keyword evidence="5 6" id="KW-0539">Nucleus</keyword>
<feature type="compositionally biased region" description="Polar residues" evidence="7">
    <location>
        <begin position="262"/>
        <end position="275"/>
    </location>
</feature>
<dbReference type="PANTHER" id="PTHR16288">
    <property type="entry name" value="WD40 REPEAT PROTEIN 4"/>
    <property type="match status" value="1"/>
</dbReference>
<evidence type="ECO:0000256" key="2">
    <source>
        <dbReference type="ARBA" id="ARBA00022574"/>
    </source>
</evidence>
<dbReference type="UniPathway" id="UPA00989"/>
<evidence type="ECO:0000256" key="7">
    <source>
        <dbReference type="SAM" id="MobiDB-lite"/>
    </source>
</evidence>
<evidence type="ECO:0000313" key="9">
    <source>
        <dbReference type="Proteomes" id="UP000283895"/>
    </source>
</evidence>
<evidence type="ECO:0000256" key="6">
    <source>
        <dbReference type="HAMAP-Rule" id="MF_03056"/>
    </source>
</evidence>
<dbReference type="STRING" id="356882.A0A423W9I1"/>
<comment type="caution">
    <text evidence="8">The sequence shown here is derived from an EMBL/GenBank/DDBJ whole genome shotgun (WGS) entry which is preliminary data.</text>
</comment>
<sequence length="573" mass="61315">MKLPFHNVQVCGDVLFAARGGNIHSFNLTDGSHISHWRYPVEKKQGKTGVSRAVEESTPASPAQGEQQGPPAKRVKLDAATTSDGAAAGGAAGETETEKAAAADVKPADENGNGTTTTATTPREQQQKKGKKQNPRPGPMSQPLDRPMVIILTAAADGRHLIAVTQCKSIWVFEHDGHGQLKQLSRRTMPKRPCSLVLTPDDQTILSADKFGDVYSLPLIPTDKPKDSSPAPAAAAAAAVPSPSPAPASAAASPSPGPEKPVTTSTYKPQANELTVHTGRNRQALIDQKISSQNRHLQRGGTQKTEAPTFEHTLLLGHVSLLTAVCLGRDSSHGRPYILTADRDEHIRVSRGARGQAHVIETYCLGHEDFVNRLCIPDVEGEDGFGELLVSGGGDADLFVWRWLEGSLLARASLLEVVQGVVPDASKVAVSGLWYWAGRPVEGEEKGVTILVISERVPAIFMFTLKAAGSLEFSRTISLPGNPLELEVVDGDRLLVAVEPSTREAGGEYDVTKSVLKVEHVNGEYQVSEGVVKDVPDLGVNETDIAEEEMQMLLYSAENLRKMEFEDGGADAE</sequence>
<keyword evidence="9" id="KW-1185">Reference proteome</keyword>
<dbReference type="GO" id="GO:0005829">
    <property type="term" value="C:cytosol"/>
    <property type="evidence" value="ECO:0007669"/>
    <property type="project" value="TreeGrafter"/>
</dbReference>
<protein>
    <submittedName>
        <fullName evidence="8">Uncharacterized protein</fullName>
    </submittedName>
</protein>
<feature type="compositionally biased region" description="Basic and acidic residues" evidence="7">
    <location>
        <begin position="96"/>
        <end position="109"/>
    </location>
</feature>
<feature type="region of interest" description="Disordered" evidence="7">
    <location>
        <begin position="222"/>
        <end position="275"/>
    </location>
</feature>
<dbReference type="InterPro" id="IPR011047">
    <property type="entry name" value="Quinoprotein_ADH-like_sf"/>
</dbReference>
<keyword evidence="4 6" id="KW-0677">Repeat</keyword>
<dbReference type="Gene3D" id="2.130.10.10">
    <property type="entry name" value="YVTN repeat-like/Quinoprotein amine dehydrogenase"/>
    <property type="match status" value="1"/>
</dbReference>
<dbReference type="PANTHER" id="PTHR16288:SF0">
    <property type="entry name" value="TRNA (GUANINE-N(7)-)-METHYLTRANSFERASE NON-CATALYTIC SUBUNIT WDR4"/>
    <property type="match status" value="1"/>
</dbReference>
<accession>A0A423W9I1</accession>
<keyword evidence="2 6" id="KW-0853">WD repeat</keyword>
<dbReference type="OrthoDB" id="339900at2759"/>
<dbReference type="GO" id="GO:0106004">
    <property type="term" value="P:tRNA (guanine-N7)-methylation"/>
    <property type="evidence" value="ECO:0007669"/>
    <property type="project" value="UniProtKB-UniRule"/>
</dbReference>
<dbReference type="GO" id="GO:0043527">
    <property type="term" value="C:tRNA methyltransferase complex"/>
    <property type="evidence" value="ECO:0007669"/>
    <property type="project" value="TreeGrafter"/>
</dbReference>
<feature type="region of interest" description="Disordered" evidence="7">
    <location>
        <begin position="43"/>
        <end position="144"/>
    </location>
</feature>
<proteinExistence type="inferred from homology"/>
<evidence type="ECO:0000256" key="3">
    <source>
        <dbReference type="ARBA" id="ARBA00022694"/>
    </source>
</evidence>
<comment type="similarity">
    <text evidence="6">Belongs to the WD repeat TRM82 family.</text>
</comment>
<dbReference type="SUPFAM" id="SSF50998">
    <property type="entry name" value="Quinoprotein alcohol dehydrogenase-like"/>
    <property type="match status" value="1"/>
</dbReference>
<reference evidence="8 9" key="1">
    <citation type="submission" date="2015-09" db="EMBL/GenBank/DDBJ databases">
        <title>Host preference determinants of Valsa canker pathogens revealed by comparative genomics.</title>
        <authorList>
            <person name="Yin Z."/>
            <person name="Huang L."/>
        </authorList>
    </citation>
    <scope>NUCLEOTIDE SEQUENCE [LARGE SCALE GENOMIC DNA]</scope>
    <source>
        <strain evidence="8 9">03-1</strain>
    </source>
</reference>
<dbReference type="InterPro" id="IPR015943">
    <property type="entry name" value="WD40/YVTN_repeat-like_dom_sf"/>
</dbReference>
<keyword evidence="3 6" id="KW-0819">tRNA processing</keyword>
<comment type="subcellular location">
    <subcellularLocation>
        <location evidence="1 6">Nucleus</location>
    </subcellularLocation>
</comment>
<feature type="compositionally biased region" description="Low complexity" evidence="7">
    <location>
        <begin position="228"/>
        <end position="254"/>
    </location>
</feature>
<evidence type="ECO:0000256" key="4">
    <source>
        <dbReference type="ARBA" id="ARBA00022737"/>
    </source>
</evidence>
<evidence type="ECO:0000313" key="8">
    <source>
        <dbReference type="EMBL" id="ROV99967.1"/>
    </source>
</evidence>
<feature type="compositionally biased region" description="Polar residues" evidence="7">
    <location>
        <begin position="58"/>
        <end position="67"/>
    </location>
</feature>
<gene>
    <name evidence="8" type="ORF">VMCG_06237</name>
</gene>
<evidence type="ECO:0000256" key="1">
    <source>
        <dbReference type="ARBA" id="ARBA00004123"/>
    </source>
</evidence>
<dbReference type="HAMAP" id="MF_03056">
    <property type="entry name" value="TRM82"/>
    <property type="match status" value="1"/>
</dbReference>
<organism evidence="8 9">
    <name type="scientific">Cytospora schulzeri</name>
    <dbReference type="NCBI Taxonomy" id="448051"/>
    <lineage>
        <taxon>Eukaryota</taxon>
        <taxon>Fungi</taxon>
        <taxon>Dikarya</taxon>
        <taxon>Ascomycota</taxon>
        <taxon>Pezizomycotina</taxon>
        <taxon>Sordariomycetes</taxon>
        <taxon>Sordariomycetidae</taxon>
        <taxon>Diaporthales</taxon>
        <taxon>Cytosporaceae</taxon>
        <taxon>Cytospora</taxon>
    </lineage>
</organism>
<comment type="pathway">
    <text evidence="6">tRNA modification; N(7)-methylguanine-tRNA biosynthesis.</text>
</comment>
<evidence type="ECO:0000256" key="5">
    <source>
        <dbReference type="ARBA" id="ARBA00023242"/>
    </source>
</evidence>